<feature type="region of interest" description="Disordered" evidence="1">
    <location>
        <begin position="22"/>
        <end position="44"/>
    </location>
</feature>
<sequence>MARSADERLDMTAWLARHLVGPPQLGDVTAPVRPASAGERARDEALRTEFVRVTDPGGHTYLVERPVDPTERPAPPD</sequence>
<comment type="caution">
    <text evidence="2">The sequence shown here is derived from an EMBL/GenBank/DDBJ whole genome shotgun (WGS) entry which is preliminary data.</text>
</comment>
<evidence type="ECO:0000313" key="3">
    <source>
        <dbReference type="Proteomes" id="UP000722125"/>
    </source>
</evidence>
<evidence type="ECO:0000313" key="2">
    <source>
        <dbReference type="EMBL" id="MBT0994494.1"/>
    </source>
</evidence>
<proteinExistence type="predicted"/>
<accession>A0ABS5TZD1</accession>
<feature type="region of interest" description="Disordered" evidence="1">
    <location>
        <begin position="57"/>
        <end position="77"/>
    </location>
</feature>
<dbReference type="RefSeq" id="WP_214349614.1">
    <property type="nucleotide sequence ID" value="NZ_JAHBOH010000001.1"/>
</dbReference>
<dbReference type="EMBL" id="JAHBOH010000001">
    <property type="protein sequence ID" value="MBT0994494.1"/>
    <property type="molecule type" value="Genomic_DNA"/>
</dbReference>
<reference evidence="2 3" key="1">
    <citation type="submission" date="2021-05" db="EMBL/GenBank/DDBJ databases">
        <title>Description of Cellulomonas sp. DKR-3 sp. nov.</title>
        <authorList>
            <person name="Dahal R.H."/>
            <person name="Chaudhary D.K."/>
        </authorList>
    </citation>
    <scope>NUCLEOTIDE SEQUENCE [LARGE SCALE GENOMIC DNA]</scope>
    <source>
        <strain evidence="2 3">DKR-3</strain>
    </source>
</reference>
<keyword evidence="3" id="KW-1185">Reference proteome</keyword>
<evidence type="ECO:0000256" key="1">
    <source>
        <dbReference type="SAM" id="MobiDB-lite"/>
    </source>
</evidence>
<dbReference type="Proteomes" id="UP000722125">
    <property type="component" value="Unassembled WGS sequence"/>
</dbReference>
<protein>
    <submittedName>
        <fullName evidence="2">Uncharacterized protein</fullName>
    </submittedName>
</protein>
<name>A0ABS5TZD1_9CELL</name>
<organism evidence="2 3">
    <name type="scientific">Cellulomonas fulva</name>
    <dbReference type="NCBI Taxonomy" id="2835530"/>
    <lineage>
        <taxon>Bacteria</taxon>
        <taxon>Bacillati</taxon>
        <taxon>Actinomycetota</taxon>
        <taxon>Actinomycetes</taxon>
        <taxon>Micrococcales</taxon>
        <taxon>Cellulomonadaceae</taxon>
        <taxon>Cellulomonas</taxon>
    </lineage>
</organism>
<gene>
    <name evidence="2" type="ORF">KIN34_09365</name>
</gene>